<sequence>MTHEQRRARATSGLLLSENLNSKNQKRTKVNDQKNKTAFDLLIMEHGRKDKIIAFAKSGLSENQIIDRMSLEYGVKTLKNGIQRLLTKENAFGTLERKKGSGGLKKMNVRQDRQLALGTHRQSLGQLSADFECLSGVKLSQSSVERHLAPVDLKNYIAAYDDQIPALINKNMALFQSQEGNRTFATSTISYIPRDNIYANELISLLDDESSLIALSSTAVEFSVLMIKAPVIGSRACRLPRPLSSNSASASAHSSILNFFSSFHLLRHNVSLGVPNPVMPFWLANLLVPDCNRTKPSLFNACSSGMSWPPDVLATTSRYLLNPPLP</sequence>
<evidence type="ECO:0000313" key="2">
    <source>
        <dbReference type="WBParaSite" id="nRc.2.0.1.t30963-RA"/>
    </source>
</evidence>
<dbReference type="AlphaFoldDB" id="A0A915JY04"/>
<keyword evidence="1" id="KW-1185">Reference proteome</keyword>
<proteinExistence type="predicted"/>
<evidence type="ECO:0000313" key="1">
    <source>
        <dbReference type="Proteomes" id="UP000887565"/>
    </source>
</evidence>
<reference evidence="2" key="1">
    <citation type="submission" date="2022-11" db="UniProtKB">
        <authorList>
            <consortium name="WormBaseParasite"/>
        </authorList>
    </citation>
    <scope>IDENTIFICATION</scope>
</reference>
<dbReference type="Proteomes" id="UP000887565">
    <property type="component" value="Unplaced"/>
</dbReference>
<protein>
    <submittedName>
        <fullName evidence="2">Uncharacterized protein</fullName>
    </submittedName>
</protein>
<dbReference type="WBParaSite" id="nRc.2.0.1.t30963-RA">
    <property type="protein sequence ID" value="nRc.2.0.1.t30963-RA"/>
    <property type="gene ID" value="nRc.2.0.1.g30963"/>
</dbReference>
<organism evidence="1 2">
    <name type="scientific">Romanomermis culicivorax</name>
    <name type="common">Nematode worm</name>
    <dbReference type="NCBI Taxonomy" id="13658"/>
    <lineage>
        <taxon>Eukaryota</taxon>
        <taxon>Metazoa</taxon>
        <taxon>Ecdysozoa</taxon>
        <taxon>Nematoda</taxon>
        <taxon>Enoplea</taxon>
        <taxon>Dorylaimia</taxon>
        <taxon>Mermithida</taxon>
        <taxon>Mermithoidea</taxon>
        <taxon>Mermithidae</taxon>
        <taxon>Romanomermis</taxon>
    </lineage>
</organism>
<accession>A0A915JY04</accession>
<name>A0A915JY04_ROMCU</name>